<dbReference type="GO" id="GO:0045892">
    <property type="term" value="P:negative regulation of DNA-templated transcription"/>
    <property type="evidence" value="ECO:0007669"/>
    <property type="project" value="InterPro"/>
</dbReference>
<dbReference type="RefSeq" id="WP_089818217.1">
    <property type="nucleotide sequence ID" value="NZ_FORQ01000001.1"/>
</dbReference>
<dbReference type="AlphaFoldDB" id="A0A1I3JW50"/>
<gene>
    <name evidence="6" type="ORF">SAMN05421638_0429</name>
</gene>
<keyword evidence="4" id="KW-0804">Transcription</keyword>
<dbReference type="Gene3D" id="1.10.10.10">
    <property type="entry name" value="Winged helix-like DNA-binding domain superfamily/Winged helix DNA-binding domain"/>
    <property type="match status" value="1"/>
</dbReference>
<organism evidence="6 7">
    <name type="scientific">Kaistella treverensis</name>
    <dbReference type="NCBI Taxonomy" id="631455"/>
    <lineage>
        <taxon>Bacteria</taxon>
        <taxon>Pseudomonadati</taxon>
        <taxon>Bacteroidota</taxon>
        <taxon>Flavobacteriia</taxon>
        <taxon>Flavobacteriales</taxon>
        <taxon>Weeksellaceae</taxon>
        <taxon>Chryseobacterium group</taxon>
        <taxon>Kaistella</taxon>
    </lineage>
</organism>
<protein>
    <submittedName>
        <fullName evidence="6">Predicted transcriptional regulator</fullName>
    </submittedName>
</protein>
<keyword evidence="2" id="KW-0805">Transcription regulation</keyword>
<evidence type="ECO:0000256" key="3">
    <source>
        <dbReference type="ARBA" id="ARBA00023125"/>
    </source>
</evidence>
<proteinExistence type="inferred from homology"/>
<dbReference type="InterPro" id="IPR005650">
    <property type="entry name" value="BlaI_family"/>
</dbReference>
<evidence type="ECO:0000256" key="1">
    <source>
        <dbReference type="ARBA" id="ARBA00011046"/>
    </source>
</evidence>
<reference evidence="7" key="1">
    <citation type="submission" date="2016-10" db="EMBL/GenBank/DDBJ databases">
        <authorList>
            <person name="Varghese N."/>
            <person name="Submissions S."/>
        </authorList>
    </citation>
    <scope>NUCLEOTIDE SEQUENCE [LARGE SCALE GENOMIC DNA]</scope>
    <source>
        <strain evidence="7">DSM 22251</strain>
    </source>
</reference>
<name>A0A1I3JW50_9FLAO</name>
<feature type="region of interest" description="Disordered" evidence="5">
    <location>
        <begin position="124"/>
        <end position="170"/>
    </location>
</feature>
<evidence type="ECO:0000256" key="5">
    <source>
        <dbReference type="SAM" id="MobiDB-lite"/>
    </source>
</evidence>
<evidence type="ECO:0000313" key="6">
    <source>
        <dbReference type="EMBL" id="SFI64461.1"/>
    </source>
</evidence>
<dbReference type="EMBL" id="FORQ01000001">
    <property type="protein sequence ID" value="SFI64461.1"/>
    <property type="molecule type" value="Genomic_DNA"/>
</dbReference>
<comment type="similarity">
    <text evidence="1">Belongs to the BlaI transcriptional regulatory family.</text>
</comment>
<dbReference type="Pfam" id="PF03965">
    <property type="entry name" value="Penicillinase_R"/>
    <property type="match status" value="1"/>
</dbReference>
<feature type="compositionally biased region" description="Basic residues" evidence="5">
    <location>
        <begin position="153"/>
        <end position="170"/>
    </location>
</feature>
<accession>A0A1I3JW50</accession>
<keyword evidence="7" id="KW-1185">Reference proteome</keyword>
<dbReference type="InterPro" id="IPR036388">
    <property type="entry name" value="WH-like_DNA-bd_sf"/>
</dbReference>
<dbReference type="SUPFAM" id="SSF46785">
    <property type="entry name" value="Winged helix' DNA-binding domain"/>
    <property type="match status" value="1"/>
</dbReference>
<dbReference type="InterPro" id="IPR036390">
    <property type="entry name" value="WH_DNA-bd_sf"/>
</dbReference>
<dbReference type="Proteomes" id="UP000242560">
    <property type="component" value="Unassembled WGS sequence"/>
</dbReference>
<evidence type="ECO:0000256" key="4">
    <source>
        <dbReference type="ARBA" id="ARBA00023163"/>
    </source>
</evidence>
<keyword evidence="3" id="KW-0238">DNA-binding</keyword>
<dbReference type="GO" id="GO:0003677">
    <property type="term" value="F:DNA binding"/>
    <property type="evidence" value="ECO:0007669"/>
    <property type="project" value="UniProtKB-KW"/>
</dbReference>
<evidence type="ECO:0000313" key="7">
    <source>
        <dbReference type="Proteomes" id="UP000242560"/>
    </source>
</evidence>
<evidence type="ECO:0000256" key="2">
    <source>
        <dbReference type="ARBA" id="ARBA00023015"/>
    </source>
</evidence>
<sequence>MKISELTAGEEQLMNVLWKLHSAYMREIIESYPEPKPHPNTISTFLKILLEKEFVSSTREGRVFRYSVAVPFEEYRKFKLQIFLAHYCENSAKNLLKMMFKENLIAPTDFQDFFEVKTTLHSTHKKEENESEISDFIAEITAPKAKKTDKEGKKKNKAEKKKSKKKKKDN</sequence>